<feature type="domain" description="DNA topoisomerase type IA zn finger" evidence="2">
    <location>
        <begin position="96"/>
        <end position="133"/>
    </location>
</feature>
<comment type="caution">
    <text evidence="3">The sequence shown here is derived from an EMBL/GenBank/DDBJ whole genome shotgun (WGS) entry which is preliminary data.</text>
</comment>
<dbReference type="Gene3D" id="3.30.65.10">
    <property type="entry name" value="Bacterial Topoisomerase I, domain 1"/>
    <property type="match status" value="1"/>
</dbReference>
<dbReference type="EMBL" id="MGJP01000046">
    <property type="protein sequence ID" value="OGN09034.1"/>
    <property type="molecule type" value="Genomic_DNA"/>
</dbReference>
<evidence type="ECO:0000313" key="4">
    <source>
        <dbReference type="Proteomes" id="UP000177167"/>
    </source>
</evidence>
<dbReference type="InterPro" id="IPR013498">
    <property type="entry name" value="Topo_IA_Znf"/>
</dbReference>
<dbReference type="Proteomes" id="UP000177167">
    <property type="component" value="Unassembled WGS sequence"/>
</dbReference>
<dbReference type="SUPFAM" id="SSF57783">
    <property type="entry name" value="Zinc beta-ribbon"/>
    <property type="match status" value="1"/>
</dbReference>
<name>A0A1F8F7B0_9BACT</name>
<dbReference type="AlphaFoldDB" id="A0A1F8F7B0"/>
<organism evidence="3 4">
    <name type="scientific">Candidatus Yanofskybacteria bacterium RIFCSPHIGHO2_02_FULL_41_11</name>
    <dbReference type="NCBI Taxonomy" id="1802675"/>
    <lineage>
        <taxon>Bacteria</taxon>
        <taxon>Candidatus Yanofskyibacteriota</taxon>
    </lineage>
</organism>
<reference evidence="3 4" key="1">
    <citation type="journal article" date="2016" name="Nat. Commun.">
        <title>Thousands of microbial genomes shed light on interconnected biogeochemical processes in an aquifer system.</title>
        <authorList>
            <person name="Anantharaman K."/>
            <person name="Brown C.T."/>
            <person name="Hug L.A."/>
            <person name="Sharon I."/>
            <person name="Castelle C.J."/>
            <person name="Probst A.J."/>
            <person name="Thomas B.C."/>
            <person name="Singh A."/>
            <person name="Wilkins M.J."/>
            <person name="Karaoz U."/>
            <person name="Brodie E.L."/>
            <person name="Williams K.H."/>
            <person name="Hubbard S.S."/>
            <person name="Banfield J.F."/>
        </authorList>
    </citation>
    <scope>NUCLEOTIDE SEQUENCE [LARGE SCALE GENOMIC DNA]</scope>
</reference>
<keyword evidence="1" id="KW-1133">Transmembrane helix</keyword>
<keyword evidence="1" id="KW-0812">Transmembrane</keyword>
<dbReference type="GO" id="GO:0006265">
    <property type="term" value="P:DNA topological change"/>
    <property type="evidence" value="ECO:0007669"/>
    <property type="project" value="InterPro"/>
</dbReference>
<evidence type="ECO:0000313" key="3">
    <source>
        <dbReference type="EMBL" id="OGN09034.1"/>
    </source>
</evidence>
<protein>
    <recommendedName>
        <fullName evidence="2">DNA topoisomerase type IA zn finger domain-containing protein</fullName>
    </recommendedName>
</protein>
<keyword evidence="1" id="KW-0472">Membrane</keyword>
<gene>
    <name evidence="3" type="ORF">A3J46_00235</name>
</gene>
<sequence length="155" mass="18320">MDVIFFYILFFGGIWLISVIVSKINEAIRKKRERIRDKVAEELLSDLNIEVVIDSYKSKLGHIKYMRSDPVRENAERDVERLKGQIWGRDAVLTLERCPKCKEGHLITRKGPYGKFLACTKYPQCDYRKNIVKAREEYKKSINEKFIDEIQKAYL</sequence>
<dbReference type="GO" id="GO:0003916">
    <property type="term" value="F:DNA topoisomerase activity"/>
    <property type="evidence" value="ECO:0007669"/>
    <property type="project" value="InterPro"/>
</dbReference>
<dbReference type="Pfam" id="PF01396">
    <property type="entry name" value="Zn_ribbon_Top1"/>
    <property type="match status" value="1"/>
</dbReference>
<dbReference type="GO" id="GO:0003677">
    <property type="term" value="F:DNA binding"/>
    <property type="evidence" value="ECO:0007669"/>
    <property type="project" value="InterPro"/>
</dbReference>
<feature type="transmembrane region" description="Helical" evidence="1">
    <location>
        <begin position="6"/>
        <end position="24"/>
    </location>
</feature>
<proteinExistence type="predicted"/>
<evidence type="ECO:0000259" key="2">
    <source>
        <dbReference type="Pfam" id="PF01396"/>
    </source>
</evidence>
<accession>A0A1F8F7B0</accession>
<dbReference type="GO" id="GO:0005694">
    <property type="term" value="C:chromosome"/>
    <property type="evidence" value="ECO:0007669"/>
    <property type="project" value="InterPro"/>
</dbReference>
<evidence type="ECO:0000256" key="1">
    <source>
        <dbReference type="SAM" id="Phobius"/>
    </source>
</evidence>